<organism evidence="4">
    <name type="scientific">Auxenochlorella protothecoides</name>
    <name type="common">Green microalga</name>
    <name type="synonym">Chlorella protothecoides</name>
    <dbReference type="NCBI Taxonomy" id="3075"/>
    <lineage>
        <taxon>Eukaryota</taxon>
        <taxon>Viridiplantae</taxon>
        <taxon>Chlorophyta</taxon>
        <taxon>core chlorophytes</taxon>
        <taxon>Trebouxiophyceae</taxon>
        <taxon>Chlorellales</taxon>
        <taxon>Chlorellaceae</taxon>
        <taxon>Auxenochlorella</taxon>
    </lineage>
</organism>
<evidence type="ECO:0000313" key="4">
    <source>
        <dbReference type="EMBL" id="JAT71677.1"/>
    </source>
</evidence>
<comment type="similarity">
    <text evidence="1">Belongs to the thioredoxin family.</text>
</comment>
<dbReference type="PROSITE" id="PS51352">
    <property type="entry name" value="THIOREDOXIN_2"/>
    <property type="match status" value="1"/>
</dbReference>
<dbReference type="Gene3D" id="3.40.30.10">
    <property type="entry name" value="Glutaredoxin"/>
    <property type="match status" value="1"/>
</dbReference>
<dbReference type="PANTHER" id="PTHR43601">
    <property type="entry name" value="THIOREDOXIN, MITOCHONDRIAL"/>
    <property type="match status" value="1"/>
</dbReference>
<gene>
    <name evidence="4" type="ORF">g.1032</name>
</gene>
<feature type="region of interest" description="Disordered" evidence="2">
    <location>
        <begin position="269"/>
        <end position="294"/>
    </location>
</feature>
<feature type="non-terminal residue" evidence="4">
    <location>
        <position position="1"/>
    </location>
</feature>
<feature type="domain" description="Thioredoxin" evidence="3">
    <location>
        <begin position="139"/>
        <end position="270"/>
    </location>
</feature>
<dbReference type="PANTHER" id="PTHR43601:SF32">
    <property type="entry name" value="THIOREDOXIN-LIKE 2-2, CHLOROPLASTIC"/>
    <property type="match status" value="1"/>
</dbReference>
<name>A0A1D1ZXR8_AUXPR</name>
<evidence type="ECO:0000256" key="2">
    <source>
        <dbReference type="SAM" id="MobiDB-lite"/>
    </source>
</evidence>
<feature type="compositionally biased region" description="Polar residues" evidence="2">
    <location>
        <begin position="109"/>
        <end position="118"/>
    </location>
</feature>
<evidence type="ECO:0000259" key="3">
    <source>
        <dbReference type="PROSITE" id="PS51352"/>
    </source>
</evidence>
<dbReference type="InterPro" id="IPR036249">
    <property type="entry name" value="Thioredoxin-like_sf"/>
</dbReference>
<dbReference type="SUPFAM" id="SSF52833">
    <property type="entry name" value="Thioredoxin-like"/>
    <property type="match status" value="1"/>
</dbReference>
<dbReference type="Pfam" id="PF00085">
    <property type="entry name" value="Thioredoxin"/>
    <property type="match status" value="1"/>
</dbReference>
<dbReference type="InterPro" id="IPR013766">
    <property type="entry name" value="Thioredoxin_domain"/>
</dbReference>
<dbReference type="GO" id="GO:0045454">
    <property type="term" value="P:cell redox homeostasis"/>
    <property type="evidence" value="ECO:0007669"/>
    <property type="project" value="TreeGrafter"/>
</dbReference>
<accession>A0A1D1ZXR8</accession>
<reference evidence="4" key="1">
    <citation type="submission" date="2015-08" db="EMBL/GenBank/DDBJ databases">
        <authorList>
            <person name="Babu N.S."/>
            <person name="Beckwith C.J."/>
            <person name="Beseler K.G."/>
            <person name="Brison A."/>
            <person name="Carone J.V."/>
            <person name="Caskin T.P."/>
            <person name="Diamond M."/>
            <person name="Durham M.E."/>
            <person name="Foxe J.M."/>
            <person name="Go M."/>
            <person name="Henderson B.A."/>
            <person name="Jones I.B."/>
            <person name="McGettigan J.A."/>
            <person name="Micheletti S.J."/>
            <person name="Nasrallah M.E."/>
            <person name="Ortiz D."/>
            <person name="Piller C.R."/>
            <person name="Privatt S.R."/>
            <person name="Schneider S.L."/>
            <person name="Sharp S."/>
            <person name="Smith T.C."/>
            <person name="Stanton J.D."/>
            <person name="Ullery H.E."/>
            <person name="Wilson R.J."/>
            <person name="Serrano M.G."/>
            <person name="Buck G."/>
            <person name="Lee V."/>
            <person name="Wang Y."/>
            <person name="Carvalho R."/>
            <person name="Voegtly L."/>
            <person name="Shi R."/>
            <person name="Duckworth R."/>
            <person name="Johnson A."/>
            <person name="Loviza R."/>
            <person name="Walstead R."/>
            <person name="Shah Z."/>
            <person name="Kiflezghi M."/>
            <person name="Wade K."/>
            <person name="Ball S.L."/>
            <person name="Bradley K.W."/>
            <person name="Asai D.J."/>
            <person name="Bowman C.A."/>
            <person name="Russell D.A."/>
            <person name="Pope W.H."/>
            <person name="Jacobs-Sera D."/>
            <person name="Hendrix R.W."/>
            <person name="Hatfull G.F."/>
        </authorList>
    </citation>
    <scope>NUCLEOTIDE SEQUENCE</scope>
</reference>
<dbReference type="EMBL" id="GDKF01006945">
    <property type="protein sequence ID" value="JAT71677.1"/>
    <property type="molecule type" value="Transcribed_RNA"/>
</dbReference>
<protein>
    <recommendedName>
        <fullName evidence="3">Thioredoxin domain-containing protein</fullName>
    </recommendedName>
</protein>
<dbReference type="CDD" id="cd02947">
    <property type="entry name" value="TRX_family"/>
    <property type="match status" value="1"/>
</dbReference>
<sequence>SKFTAELRPQQSHRFVDLKHSPGCITQVICVFVLTTPILTPPSVPPSRVRPASRRSRPWTQPPRNLGMSTALPGLALGATCPRPTNKPRRTVPSVGASSAAAGPCSTSDPSIQNNVVPTQAPAPAEQLTVISARRRELESQARAALDADSRWWQEGNHPNLITVLTSAQYKAALSSAASGQLVLINYFAPHCNGCRRLYPKFQQMVTCNPGVLFIKVNVDSEEMNDTCEALGVNRLPWFQLVRDGVGLASFSANLTTISRVRAQLKAHSSTPASDASPAPQDPTLGVELTAAAT</sequence>
<feature type="compositionally biased region" description="Low complexity" evidence="2">
    <location>
        <begin position="269"/>
        <end position="284"/>
    </location>
</feature>
<evidence type="ECO:0000256" key="1">
    <source>
        <dbReference type="ARBA" id="ARBA00008987"/>
    </source>
</evidence>
<feature type="region of interest" description="Disordered" evidence="2">
    <location>
        <begin position="41"/>
        <end position="120"/>
    </location>
</feature>
<feature type="compositionally biased region" description="Low complexity" evidence="2">
    <location>
        <begin position="91"/>
        <end position="108"/>
    </location>
</feature>
<dbReference type="AlphaFoldDB" id="A0A1D1ZXR8"/>
<proteinExistence type="inferred from homology"/>